<keyword evidence="3 6" id="KW-0812">Transmembrane</keyword>
<keyword evidence="5 6" id="KW-0472">Membrane</keyword>
<evidence type="ECO:0000256" key="3">
    <source>
        <dbReference type="ARBA" id="ARBA00022692"/>
    </source>
</evidence>
<accession>A0A7W4Z1P9</accession>
<dbReference type="Proteomes" id="UP000589626">
    <property type="component" value="Unassembled WGS sequence"/>
</dbReference>
<comment type="subcellular location">
    <subcellularLocation>
        <location evidence="1">Cell membrane</location>
        <topology evidence="1">Multi-pass membrane protein</topology>
    </subcellularLocation>
</comment>
<gene>
    <name evidence="7" type="ORF">FHU40_002916</name>
</gene>
<name>A0A7W4Z1P9_9ACTN</name>
<keyword evidence="2" id="KW-1003">Cell membrane</keyword>
<evidence type="ECO:0000256" key="5">
    <source>
        <dbReference type="ARBA" id="ARBA00023136"/>
    </source>
</evidence>
<dbReference type="RefSeq" id="WP_183592985.1">
    <property type="nucleotide sequence ID" value="NZ_JACHWR010000002.1"/>
</dbReference>
<keyword evidence="7" id="KW-0813">Transport</keyword>
<reference evidence="7 8" key="1">
    <citation type="submission" date="2020-08" db="EMBL/GenBank/DDBJ databases">
        <title>Sequencing the genomes of 1000 actinobacteria strains.</title>
        <authorList>
            <person name="Klenk H.-P."/>
        </authorList>
    </citation>
    <scope>NUCLEOTIDE SEQUENCE [LARGE SCALE GENOMIC DNA]</scope>
    <source>
        <strain evidence="7 8">DSM 105498</strain>
    </source>
</reference>
<feature type="transmembrane region" description="Helical" evidence="6">
    <location>
        <begin position="281"/>
        <end position="300"/>
    </location>
</feature>
<dbReference type="AlphaFoldDB" id="A0A7W4Z1P9"/>
<feature type="transmembrane region" description="Helical" evidence="6">
    <location>
        <begin position="12"/>
        <end position="33"/>
    </location>
</feature>
<protein>
    <submittedName>
        <fullName evidence="7">Simple sugar transport system permease protein</fullName>
    </submittedName>
</protein>
<feature type="transmembrane region" description="Helical" evidence="6">
    <location>
        <begin position="93"/>
        <end position="115"/>
    </location>
</feature>
<dbReference type="CDD" id="cd06580">
    <property type="entry name" value="TM_PBP1_transp_TpRbsC_like"/>
    <property type="match status" value="1"/>
</dbReference>
<feature type="transmembrane region" description="Helical" evidence="6">
    <location>
        <begin position="40"/>
        <end position="59"/>
    </location>
</feature>
<keyword evidence="7" id="KW-0762">Sugar transport</keyword>
<evidence type="ECO:0000256" key="4">
    <source>
        <dbReference type="ARBA" id="ARBA00022989"/>
    </source>
</evidence>
<comment type="caution">
    <text evidence="7">The sequence shown here is derived from an EMBL/GenBank/DDBJ whole genome shotgun (WGS) entry which is preliminary data.</text>
</comment>
<dbReference type="EMBL" id="JACHWR010000002">
    <property type="protein sequence ID" value="MBB3043098.1"/>
    <property type="molecule type" value="Genomic_DNA"/>
</dbReference>
<feature type="transmembrane region" description="Helical" evidence="6">
    <location>
        <begin position="65"/>
        <end position="86"/>
    </location>
</feature>
<keyword evidence="4 6" id="KW-1133">Transmembrane helix</keyword>
<dbReference type="PANTHER" id="PTHR43370">
    <property type="entry name" value="SUGAR ABC TRANSPORTER INTEGRAL MEMBRANE PROTEIN-RELATED"/>
    <property type="match status" value="1"/>
</dbReference>
<dbReference type="PANTHER" id="PTHR43370:SF1">
    <property type="entry name" value="GUANOSINE ABC TRANSPORTER PERMEASE PROTEIN NUPQ"/>
    <property type="match status" value="1"/>
</dbReference>
<evidence type="ECO:0000313" key="8">
    <source>
        <dbReference type="Proteomes" id="UP000589626"/>
    </source>
</evidence>
<evidence type="ECO:0000313" key="7">
    <source>
        <dbReference type="EMBL" id="MBB3043098.1"/>
    </source>
</evidence>
<organism evidence="7 8">
    <name type="scientific">Nocardioides soli</name>
    <dbReference type="NCBI Taxonomy" id="1036020"/>
    <lineage>
        <taxon>Bacteria</taxon>
        <taxon>Bacillati</taxon>
        <taxon>Actinomycetota</taxon>
        <taxon>Actinomycetes</taxon>
        <taxon>Propionibacteriales</taxon>
        <taxon>Nocardioidaceae</taxon>
        <taxon>Nocardioides</taxon>
    </lineage>
</organism>
<evidence type="ECO:0000256" key="2">
    <source>
        <dbReference type="ARBA" id="ARBA00022475"/>
    </source>
</evidence>
<feature type="transmembrane region" description="Helical" evidence="6">
    <location>
        <begin position="152"/>
        <end position="169"/>
    </location>
</feature>
<feature type="transmembrane region" description="Helical" evidence="6">
    <location>
        <begin position="195"/>
        <end position="218"/>
    </location>
</feature>
<proteinExistence type="predicted"/>
<keyword evidence="8" id="KW-1185">Reference proteome</keyword>
<dbReference type="InterPro" id="IPR001851">
    <property type="entry name" value="ABC_transp_permease"/>
</dbReference>
<dbReference type="Pfam" id="PF02653">
    <property type="entry name" value="BPD_transp_2"/>
    <property type="match status" value="1"/>
</dbReference>
<dbReference type="GO" id="GO:0005886">
    <property type="term" value="C:plasma membrane"/>
    <property type="evidence" value="ECO:0007669"/>
    <property type="project" value="UniProtKB-SubCell"/>
</dbReference>
<evidence type="ECO:0000256" key="1">
    <source>
        <dbReference type="ARBA" id="ARBA00004651"/>
    </source>
</evidence>
<evidence type="ECO:0000256" key="6">
    <source>
        <dbReference type="SAM" id="Phobius"/>
    </source>
</evidence>
<sequence>MNLSDFFDSDLLTSTIRVATPVLLAALGGLLTMRAGIYNIALEGQMISGSFAAIAVTAWTGNLYLGILGGILAGTLTSALLALAVLKFNANDIVASIAINLLAVGLTGFLLQTIFDVRGTYRPEGMHGLPAIDIPWVENIPIIGPAISGQTLLVYVALGLVAFTHVLLYRTPLGLAIRAVGEKPDAARTAGVSPILVRATAVLYSGVLCGLAGAHLSLGYASEFTVGMTAGRGFTGFSAAIFGQLQPWGTLAASLVFGLAEALGLRMQLSDLALPPDIVEMVPYVLAIVAISITCAIRMWRLGSTRRREVPE</sequence>
<dbReference type="GO" id="GO:0022857">
    <property type="term" value="F:transmembrane transporter activity"/>
    <property type="evidence" value="ECO:0007669"/>
    <property type="project" value="InterPro"/>
</dbReference>